<comment type="caution">
    <text evidence="5">The sequence shown here is derived from an EMBL/GenBank/DDBJ whole genome shotgun (WGS) entry which is preliminary data.</text>
</comment>
<dbReference type="InterPro" id="IPR001005">
    <property type="entry name" value="SANT/Myb"/>
</dbReference>
<keyword evidence="3" id="KW-0539">Nucleus</keyword>
<dbReference type="GO" id="GO:0003700">
    <property type="term" value="F:DNA-binding transcription factor activity"/>
    <property type="evidence" value="ECO:0007669"/>
    <property type="project" value="InterPro"/>
</dbReference>
<dbReference type="GO" id="GO:0003677">
    <property type="term" value="F:DNA binding"/>
    <property type="evidence" value="ECO:0007669"/>
    <property type="project" value="InterPro"/>
</dbReference>
<dbReference type="Pfam" id="PF00249">
    <property type="entry name" value="Myb_DNA-binding"/>
    <property type="match status" value="1"/>
</dbReference>
<sequence length="151" mass="16885">MDKSNSAILLHLEGPTSQPPKFSLGMGVAVCAEPKPRLRWTPELHERFVNAVAQLGGPEKATPKSVMRMMGVKGLTLYHLKSHLQKFRLGKQPHKEVNIETAKNGRNLEDHDQDIVAKDSSSIPGHQEAVQIAETLNAQMEVQRRLHEQLE</sequence>
<dbReference type="InterPro" id="IPR006447">
    <property type="entry name" value="Myb_dom_plants"/>
</dbReference>
<feature type="non-terminal residue" evidence="5">
    <location>
        <position position="151"/>
    </location>
</feature>
<keyword evidence="6" id="KW-1185">Reference proteome</keyword>
<dbReference type="Gene3D" id="1.10.10.60">
    <property type="entry name" value="Homeodomain-like"/>
    <property type="match status" value="1"/>
</dbReference>
<dbReference type="PROSITE" id="PS51294">
    <property type="entry name" value="HTH_MYB"/>
    <property type="match status" value="1"/>
</dbReference>
<keyword evidence="1" id="KW-0805">Transcription regulation</keyword>
<gene>
    <name evidence="5" type="ORF">KI387_035566</name>
</gene>
<dbReference type="PANTHER" id="PTHR31499">
    <property type="entry name" value="MYB FAMILY TRANSCRIPTION FACTOR PHL11"/>
    <property type="match status" value="1"/>
</dbReference>
<evidence type="ECO:0000259" key="4">
    <source>
        <dbReference type="PROSITE" id="PS51294"/>
    </source>
</evidence>
<dbReference type="OMA" id="SETYNDN"/>
<evidence type="ECO:0000256" key="3">
    <source>
        <dbReference type="ARBA" id="ARBA00023242"/>
    </source>
</evidence>
<dbReference type="FunFam" id="1.10.10.60:FF:000002">
    <property type="entry name" value="Myb family transcription factor"/>
    <property type="match status" value="1"/>
</dbReference>
<keyword evidence="2" id="KW-0804">Transcription</keyword>
<name>A0AA38L038_TAXCH</name>
<evidence type="ECO:0000313" key="5">
    <source>
        <dbReference type="EMBL" id="KAH9307655.1"/>
    </source>
</evidence>
<dbReference type="InterPro" id="IPR009057">
    <property type="entry name" value="Homeodomain-like_sf"/>
</dbReference>
<dbReference type="InterPro" id="IPR025756">
    <property type="entry name" value="Myb_CC_LHEQLE"/>
</dbReference>
<evidence type="ECO:0000313" key="6">
    <source>
        <dbReference type="Proteomes" id="UP000824469"/>
    </source>
</evidence>
<dbReference type="SUPFAM" id="SSF46689">
    <property type="entry name" value="Homeodomain-like"/>
    <property type="match status" value="1"/>
</dbReference>
<feature type="domain" description="HTH myb-type" evidence="4">
    <location>
        <begin position="32"/>
        <end position="92"/>
    </location>
</feature>
<protein>
    <recommendedName>
        <fullName evidence="4">HTH myb-type domain-containing protein</fullName>
    </recommendedName>
</protein>
<dbReference type="EMBL" id="JAHRHJ020000007">
    <property type="protein sequence ID" value="KAH9307655.1"/>
    <property type="molecule type" value="Genomic_DNA"/>
</dbReference>
<dbReference type="InterPro" id="IPR046955">
    <property type="entry name" value="PHR1-like"/>
</dbReference>
<dbReference type="InterPro" id="IPR017930">
    <property type="entry name" value="Myb_dom"/>
</dbReference>
<accession>A0AA38L038</accession>
<dbReference type="PANTHER" id="PTHR31499:SF43">
    <property type="entry name" value="MYB FAMILY TRANSCRIPTION FACTOR APL"/>
    <property type="match status" value="1"/>
</dbReference>
<dbReference type="NCBIfam" id="TIGR01557">
    <property type="entry name" value="myb_SHAQKYF"/>
    <property type="match status" value="1"/>
</dbReference>
<dbReference type="Proteomes" id="UP000824469">
    <property type="component" value="Unassembled WGS sequence"/>
</dbReference>
<organism evidence="5 6">
    <name type="scientific">Taxus chinensis</name>
    <name type="common">Chinese yew</name>
    <name type="synonym">Taxus wallichiana var. chinensis</name>
    <dbReference type="NCBI Taxonomy" id="29808"/>
    <lineage>
        <taxon>Eukaryota</taxon>
        <taxon>Viridiplantae</taxon>
        <taxon>Streptophyta</taxon>
        <taxon>Embryophyta</taxon>
        <taxon>Tracheophyta</taxon>
        <taxon>Spermatophyta</taxon>
        <taxon>Pinopsida</taxon>
        <taxon>Pinidae</taxon>
        <taxon>Conifers II</taxon>
        <taxon>Cupressales</taxon>
        <taxon>Taxaceae</taxon>
        <taxon>Taxus</taxon>
    </lineage>
</organism>
<dbReference type="Pfam" id="PF14379">
    <property type="entry name" value="Myb_CC_LHEQLE"/>
    <property type="match status" value="1"/>
</dbReference>
<dbReference type="AlphaFoldDB" id="A0AA38L038"/>
<evidence type="ECO:0000256" key="1">
    <source>
        <dbReference type="ARBA" id="ARBA00023015"/>
    </source>
</evidence>
<proteinExistence type="predicted"/>
<reference evidence="5 6" key="1">
    <citation type="journal article" date="2021" name="Nat. Plants">
        <title>The Taxus genome provides insights into paclitaxel biosynthesis.</title>
        <authorList>
            <person name="Xiong X."/>
            <person name="Gou J."/>
            <person name="Liao Q."/>
            <person name="Li Y."/>
            <person name="Zhou Q."/>
            <person name="Bi G."/>
            <person name="Li C."/>
            <person name="Du R."/>
            <person name="Wang X."/>
            <person name="Sun T."/>
            <person name="Guo L."/>
            <person name="Liang H."/>
            <person name="Lu P."/>
            <person name="Wu Y."/>
            <person name="Zhang Z."/>
            <person name="Ro D.K."/>
            <person name="Shang Y."/>
            <person name="Huang S."/>
            <person name="Yan J."/>
        </authorList>
    </citation>
    <scope>NUCLEOTIDE SEQUENCE [LARGE SCALE GENOMIC DNA]</scope>
    <source>
        <strain evidence="5">Ta-2019</strain>
    </source>
</reference>
<evidence type="ECO:0000256" key="2">
    <source>
        <dbReference type="ARBA" id="ARBA00023163"/>
    </source>
</evidence>